<keyword evidence="3" id="KW-1185">Reference proteome</keyword>
<sequence>MKMPSLLTALALAVTGLLAPTAQAADTTPAQCVPLAGEQQIVRAGADKNVLLRTGDDHYIVHFRSSCPSAVLATRLGFRTDGRKEADQLCGEGRSQLDTGNATCDVSRIEPIDAGQFKREVRRRSR</sequence>
<protein>
    <recommendedName>
        <fullName evidence="4">Secreted protein</fullName>
    </recommendedName>
</protein>
<dbReference type="RefSeq" id="WP_053449695.1">
    <property type="nucleotide sequence ID" value="NZ_CP082270.1"/>
</dbReference>
<accession>A0ABY7Y775</accession>
<dbReference type="Proteomes" id="UP001216828">
    <property type="component" value="Chromosome"/>
</dbReference>
<evidence type="ECO:0000313" key="2">
    <source>
        <dbReference type="EMBL" id="WDM65822.1"/>
    </source>
</evidence>
<evidence type="ECO:0008006" key="4">
    <source>
        <dbReference type="Google" id="ProtNLM"/>
    </source>
</evidence>
<reference evidence="2 3" key="1">
    <citation type="submission" date="2021-08" db="EMBL/GenBank/DDBJ databases">
        <title>Stenotrophomonas forensis sp. nov., isolated from contaminated viral transport media.</title>
        <authorList>
            <person name="Nguyen S.V."/>
            <person name="Edwards D."/>
            <person name="Scott S."/>
            <person name="Doss J."/>
            <person name="Merid S."/>
            <person name="Zelaya E."/>
            <person name="Maza C."/>
            <person name="Mann M."/>
            <person name="Hamilton B."/>
            <person name="Blackwell R."/>
            <person name="Tran A."/>
            <person name="Hauser J."/>
        </authorList>
    </citation>
    <scope>NUCLEOTIDE SEQUENCE [LARGE SCALE GENOMIC DNA]</scope>
    <source>
        <strain evidence="2 3">DFS-20110405</strain>
    </source>
</reference>
<dbReference type="EMBL" id="CP082270">
    <property type="protein sequence ID" value="WDM65822.1"/>
    <property type="molecule type" value="Genomic_DNA"/>
</dbReference>
<name>A0ABY7Y775_9GAMM</name>
<organism evidence="2 3">
    <name type="scientific">Stenotrophomonas forensis</name>
    <dbReference type="NCBI Taxonomy" id="2871169"/>
    <lineage>
        <taxon>Bacteria</taxon>
        <taxon>Pseudomonadati</taxon>
        <taxon>Pseudomonadota</taxon>
        <taxon>Gammaproteobacteria</taxon>
        <taxon>Lysobacterales</taxon>
        <taxon>Lysobacteraceae</taxon>
        <taxon>Stenotrophomonas</taxon>
        <taxon>Stenotrophomonas maltophilia group</taxon>
    </lineage>
</organism>
<feature type="chain" id="PRO_5045505138" description="Secreted protein" evidence="1">
    <location>
        <begin position="25"/>
        <end position="126"/>
    </location>
</feature>
<gene>
    <name evidence="2" type="ORF">K5L94_11290</name>
</gene>
<proteinExistence type="predicted"/>
<evidence type="ECO:0000256" key="1">
    <source>
        <dbReference type="SAM" id="SignalP"/>
    </source>
</evidence>
<keyword evidence="1" id="KW-0732">Signal</keyword>
<feature type="signal peptide" evidence="1">
    <location>
        <begin position="1"/>
        <end position="24"/>
    </location>
</feature>
<evidence type="ECO:0000313" key="3">
    <source>
        <dbReference type="Proteomes" id="UP001216828"/>
    </source>
</evidence>